<evidence type="ECO:0000256" key="13">
    <source>
        <dbReference type="SAM" id="MobiDB-lite"/>
    </source>
</evidence>
<dbReference type="PROSITE" id="PS00107">
    <property type="entry name" value="PROTEIN_KINASE_ATP"/>
    <property type="match status" value="1"/>
</dbReference>
<evidence type="ECO:0000256" key="5">
    <source>
        <dbReference type="ARBA" id="ARBA00022741"/>
    </source>
</evidence>
<feature type="binding site" evidence="11">
    <location>
        <position position="80"/>
    </location>
    <ligand>
        <name>ATP</name>
        <dbReference type="ChEBI" id="CHEBI:30616"/>
    </ligand>
</feature>
<evidence type="ECO:0000256" key="10">
    <source>
        <dbReference type="ARBA" id="ARBA00049280"/>
    </source>
</evidence>
<dbReference type="PROSITE" id="PS50011">
    <property type="entry name" value="PROTEIN_KINASE_DOM"/>
    <property type="match status" value="1"/>
</dbReference>
<dbReference type="InterPro" id="IPR008271">
    <property type="entry name" value="Ser/Thr_kinase_AS"/>
</dbReference>
<evidence type="ECO:0000256" key="6">
    <source>
        <dbReference type="ARBA" id="ARBA00022777"/>
    </source>
</evidence>
<dbReference type="GO" id="GO:0004693">
    <property type="term" value="F:cyclin-dependent protein serine/threonine kinase activity"/>
    <property type="evidence" value="ECO:0007669"/>
    <property type="project" value="UniProtKB-EC"/>
</dbReference>
<keyword evidence="6 15" id="KW-0418">Kinase</keyword>
<dbReference type="Pfam" id="PF00069">
    <property type="entry name" value="Pkinase"/>
    <property type="match status" value="1"/>
</dbReference>
<comment type="catalytic activity">
    <reaction evidence="10">
        <text>[DNA-directed RNA polymerase] + ATP = phospho-[DNA-directed RNA polymerase] + ADP + H(+)</text>
        <dbReference type="Rhea" id="RHEA:10216"/>
        <dbReference type="Rhea" id="RHEA-COMP:11321"/>
        <dbReference type="Rhea" id="RHEA-COMP:11322"/>
        <dbReference type="ChEBI" id="CHEBI:15378"/>
        <dbReference type="ChEBI" id="CHEBI:30616"/>
        <dbReference type="ChEBI" id="CHEBI:43176"/>
        <dbReference type="ChEBI" id="CHEBI:68546"/>
        <dbReference type="ChEBI" id="CHEBI:456216"/>
        <dbReference type="EC" id="2.7.11.23"/>
    </reaction>
</comment>
<comment type="similarity">
    <text evidence="1">Belongs to the protein kinase superfamily. CMGC Ser/Thr protein kinase family. CDC2/CDKX subfamily.</text>
</comment>
<evidence type="ECO:0000313" key="15">
    <source>
        <dbReference type="EMBL" id="PRP77579.1"/>
    </source>
</evidence>
<evidence type="ECO:0000256" key="2">
    <source>
        <dbReference type="ARBA" id="ARBA00022527"/>
    </source>
</evidence>
<keyword evidence="3" id="KW-0597">Phosphoprotein</keyword>
<keyword evidence="2 12" id="KW-0723">Serine/threonine-protein kinase</keyword>
<dbReference type="InParanoid" id="A0A2P6N0U1"/>
<sequence>MLATASPSEPCCAIFLFVLATHKHDLADLRFCNLPRHQEAKHSEGENAKYESMCLVGEGTYGFVFKAKERASQKKVAIKKFKATKEGEGISLTAYREIMLLREIDHENIIKVRDVAIHPEEKTLSLIMDYAEYDLSEIIRYHHHTLQTPPTPYSIKSCLWQVLNAIHYLHSNWICHRDLKPSNILVMAEGPEQGLVKIADFGLARIFQSPLRPLCENGVVVTIWYRAPELLFGSKHYTRSVDVWAIGCIFAELLTTNPLFPGKEKDTKNPNLFQDVQIEKLFQVLGKPNQHMWPDINALPDWKTKNPSKWKGTLIEKKWNQYPEAHPDNLRKVQNMPNDNHAFDLLSRMLEYDPTKRINTADALDHPYFKEDPLPGANMFRPAGSKYAPAPYPARQPMKAQK</sequence>
<name>A0A2P6N0U1_9EUKA</name>
<evidence type="ECO:0000256" key="1">
    <source>
        <dbReference type="ARBA" id="ARBA00006485"/>
    </source>
</evidence>
<evidence type="ECO:0000256" key="9">
    <source>
        <dbReference type="ARBA" id="ARBA00048367"/>
    </source>
</evidence>
<dbReference type="EMBL" id="MDYQ01000257">
    <property type="protein sequence ID" value="PRP77579.1"/>
    <property type="molecule type" value="Genomic_DNA"/>
</dbReference>
<dbReference type="FunFam" id="1.10.510.10:FF:000374">
    <property type="entry name" value="Putative cyclin-dependent kinase E-1"/>
    <property type="match status" value="1"/>
</dbReference>
<comment type="catalytic activity">
    <reaction evidence="9">
        <text>L-seryl-[protein] + ATP = O-phospho-L-seryl-[protein] + ADP + H(+)</text>
        <dbReference type="Rhea" id="RHEA:17989"/>
        <dbReference type="Rhea" id="RHEA-COMP:9863"/>
        <dbReference type="Rhea" id="RHEA-COMP:11604"/>
        <dbReference type="ChEBI" id="CHEBI:15378"/>
        <dbReference type="ChEBI" id="CHEBI:29999"/>
        <dbReference type="ChEBI" id="CHEBI:30616"/>
        <dbReference type="ChEBI" id="CHEBI:83421"/>
        <dbReference type="ChEBI" id="CHEBI:456216"/>
        <dbReference type="EC" id="2.7.11.22"/>
    </reaction>
</comment>
<keyword evidence="5 11" id="KW-0547">Nucleotide-binding</keyword>
<dbReference type="InterPro" id="IPR000719">
    <property type="entry name" value="Prot_kinase_dom"/>
</dbReference>
<keyword evidence="16" id="KW-1185">Reference proteome</keyword>
<evidence type="ECO:0000256" key="12">
    <source>
        <dbReference type="RuleBase" id="RU000304"/>
    </source>
</evidence>
<gene>
    <name evidence="15" type="ORF">PROFUN_00440</name>
</gene>
<dbReference type="PROSITE" id="PS00108">
    <property type="entry name" value="PROTEIN_KINASE_ST"/>
    <property type="match status" value="1"/>
</dbReference>
<protein>
    <submittedName>
        <fullName evidence="15">Protein serine/threonine kinase</fullName>
    </submittedName>
</protein>
<proteinExistence type="inferred from homology"/>
<dbReference type="FunCoup" id="A0A2P6N0U1">
    <property type="interactions" value="771"/>
</dbReference>
<organism evidence="15 16">
    <name type="scientific">Planoprotostelium fungivorum</name>
    <dbReference type="NCBI Taxonomy" id="1890364"/>
    <lineage>
        <taxon>Eukaryota</taxon>
        <taxon>Amoebozoa</taxon>
        <taxon>Evosea</taxon>
        <taxon>Variosea</taxon>
        <taxon>Cavosteliida</taxon>
        <taxon>Cavosteliaceae</taxon>
        <taxon>Planoprotostelium</taxon>
    </lineage>
</organism>
<dbReference type="InterPro" id="IPR017441">
    <property type="entry name" value="Protein_kinase_ATP_BS"/>
</dbReference>
<evidence type="ECO:0000256" key="8">
    <source>
        <dbReference type="ARBA" id="ARBA00047811"/>
    </source>
</evidence>
<feature type="domain" description="Protein kinase" evidence="14">
    <location>
        <begin position="50"/>
        <end position="369"/>
    </location>
</feature>
<reference evidence="15 16" key="1">
    <citation type="journal article" date="2018" name="Genome Biol. Evol.">
        <title>Multiple Roots of Fruiting Body Formation in Amoebozoa.</title>
        <authorList>
            <person name="Hillmann F."/>
            <person name="Forbes G."/>
            <person name="Novohradska S."/>
            <person name="Ferling I."/>
            <person name="Riege K."/>
            <person name="Groth M."/>
            <person name="Westermann M."/>
            <person name="Marz M."/>
            <person name="Spaller T."/>
            <person name="Winckler T."/>
            <person name="Schaap P."/>
            <person name="Glockner G."/>
        </authorList>
    </citation>
    <scope>NUCLEOTIDE SEQUENCE [LARGE SCALE GENOMIC DNA]</scope>
    <source>
        <strain evidence="15 16">Jena</strain>
    </source>
</reference>
<dbReference type="Gene3D" id="3.30.200.20">
    <property type="entry name" value="Phosphorylase Kinase, domain 1"/>
    <property type="match status" value="1"/>
</dbReference>
<comment type="caution">
    <text evidence="15">The sequence shown here is derived from an EMBL/GenBank/DDBJ whole genome shotgun (WGS) entry which is preliminary data.</text>
</comment>
<dbReference type="Gene3D" id="1.10.510.10">
    <property type="entry name" value="Transferase(Phosphotransferase) domain 1"/>
    <property type="match status" value="1"/>
</dbReference>
<dbReference type="SUPFAM" id="SSF56112">
    <property type="entry name" value="Protein kinase-like (PK-like)"/>
    <property type="match status" value="1"/>
</dbReference>
<dbReference type="PANTHER" id="PTHR24056">
    <property type="entry name" value="CELL DIVISION PROTEIN KINASE"/>
    <property type="match status" value="1"/>
</dbReference>
<evidence type="ECO:0000256" key="4">
    <source>
        <dbReference type="ARBA" id="ARBA00022679"/>
    </source>
</evidence>
<evidence type="ECO:0000259" key="14">
    <source>
        <dbReference type="PROSITE" id="PS50011"/>
    </source>
</evidence>
<evidence type="ECO:0000256" key="11">
    <source>
        <dbReference type="PROSITE-ProRule" id="PRU10141"/>
    </source>
</evidence>
<keyword evidence="4" id="KW-0808">Transferase</keyword>
<evidence type="ECO:0000256" key="3">
    <source>
        <dbReference type="ARBA" id="ARBA00022553"/>
    </source>
</evidence>
<dbReference type="InterPro" id="IPR050108">
    <property type="entry name" value="CDK"/>
</dbReference>
<keyword evidence="7 11" id="KW-0067">ATP-binding</keyword>
<dbReference type="GO" id="GO:0016592">
    <property type="term" value="C:mediator complex"/>
    <property type="evidence" value="ECO:0007669"/>
    <property type="project" value="TreeGrafter"/>
</dbReference>
<dbReference type="OrthoDB" id="6284126at2759"/>
<dbReference type="SMART" id="SM00220">
    <property type="entry name" value="S_TKc"/>
    <property type="match status" value="1"/>
</dbReference>
<dbReference type="GO" id="GO:0005524">
    <property type="term" value="F:ATP binding"/>
    <property type="evidence" value="ECO:0007669"/>
    <property type="project" value="UniProtKB-UniRule"/>
</dbReference>
<evidence type="ECO:0000256" key="7">
    <source>
        <dbReference type="ARBA" id="ARBA00022840"/>
    </source>
</evidence>
<evidence type="ECO:0000313" key="16">
    <source>
        <dbReference type="Proteomes" id="UP000241769"/>
    </source>
</evidence>
<dbReference type="InterPro" id="IPR011009">
    <property type="entry name" value="Kinase-like_dom_sf"/>
</dbReference>
<dbReference type="Proteomes" id="UP000241769">
    <property type="component" value="Unassembled WGS sequence"/>
</dbReference>
<accession>A0A2P6N0U1</accession>
<comment type="catalytic activity">
    <reaction evidence="8">
        <text>L-threonyl-[protein] + ATP = O-phospho-L-threonyl-[protein] + ADP + H(+)</text>
        <dbReference type="Rhea" id="RHEA:46608"/>
        <dbReference type="Rhea" id="RHEA-COMP:11060"/>
        <dbReference type="Rhea" id="RHEA-COMP:11605"/>
        <dbReference type="ChEBI" id="CHEBI:15378"/>
        <dbReference type="ChEBI" id="CHEBI:30013"/>
        <dbReference type="ChEBI" id="CHEBI:30616"/>
        <dbReference type="ChEBI" id="CHEBI:61977"/>
        <dbReference type="ChEBI" id="CHEBI:456216"/>
        <dbReference type="EC" id="2.7.11.22"/>
    </reaction>
</comment>
<dbReference type="AlphaFoldDB" id="A0A2P6N0U1"/>
<dbReference type="GO" id="GO:0008353">
    <property type="term" value="F:RNA polymerase II CTD heptapeptide repeat kinase activity"/>
    <property type="evidence" value="ECO:0007669"/>
    <property type="project" value="UniProtKB-EC"/>
</dbReference>
<feature type="region of interest" description="Disordered" evidence="13">
    <location>
        <begin position="381"/>
        <end position="402"/>
    </location>
</feature>
<dbReference type="PANTHER" id="PTHR24056:SF495">
    <property type="entry name" value="CYCLIN-DEPENDENT KINASE 8-RELATED"/>
    <property type="match status" value="1"/>
</dbReference>
<dbReference type="STRING" id="1890364.A0A2P6N0U1"/>